<evidence type="ECO:0000259" key="1">
    <source>
        <dbReference type="Pfam" id="PF00535"/>
    </source>
</evidence>
<feature type="domain" description="Glycosyltransferase 2-like" evidence="1">
    <location>
        <begin position="515"/>
        <end position="641"/>
    </location>
</feature>
<gene>
    <name evidence="2" type="ORF">KFL_006770090</name>
</gene>
<dbReference type="InterPro" id="IPR001173">
    <property type="entry name" value="Glyco_trans_2-like"/>
</dbReference>
<dbReference type="SUPFAM" id="SSF53448">
    <property type="entry name" value="Nucleotide-diphospho-sugar transferases"/>
    <property type="match status" value="1"/>
</dbReference>
<sequence>MTPILCVHTDDRPDRRANVDAQAERYGLSIEVVSFSKDREDPVRGCCSSHLHVLRLARERRYESVVVVENDVDFIADPRPWWGGPRTLPWDVCYPGGTLSRVVMDAPAVLTDVTADAILVVGSRSFEALDREISDSTAEVVVLLPGMDEHQDSSARVRQAFCEVESPDRRANVDAQAERYGLSIEVVSFSKDREDLVRGCCSSHLHVLRLARERRYESVVVVENDVDFIADPRPWWGGPRTLPWDVCYPGGTLSRVVMDAPAVLTDITAVAILVVGSRSFEALDQEISDSTAEVVVLLPGMDEHQDSSARVRKAFCEVESSVANAYVDTAEGGRALRLSVATYGRARVGACLAGEGIVGADSLVAILERLMEVTHCVVSTEAPLGPPSALARERRAWLPATVLSTHCYVMWGRCLDEFIGALESNLASERVEPVDVVFRRLSEGKNVYLLRDPVALQVPCYSDVERQQTDYRKVQSYTLPEYPINHERRSIRAARTKNDGLTLALSELDEMPRVSVLTITRNRRRRFALAVNNFLKLEYPADRLQWVVVDDSDEGMDARPSLGALRKDPRVCFVKATTFDGKPLSIGAKRQLACQHARGDVFFHMDDDDYVPAHAVMARVKSLRTYTARCVGSTSILCFDVRSRELFTWASADVFGDLNVMPEASLAYDRSFWEERGWDERATFEEWKEFSRGRLEACVSIPSQFSIIAITHARPLEHAHDDVLRRHDAGDGAALVLDGLGRPELAQAGAGLVDALVQDPLPVAPHRYCSHGVDEEPAYGHGAFFVDDETVEYDSDTHSGSLNRRSTSRKKANAPCARSVMANGRPRPSVMMLLSLLFWNLDSTRKENPACLPIGNAECVGGFWKRIPSRPAHDLMLAFSSSGAPASSRRRLFSASMSVENEAGVPERELFEGL</sequence>
<keyword evidence="3" id="KW-1185">Reference proteome</keyword>
<protein>
    <recommendedName>
        <fullName evidence="1">Glycosyltransferase 2-like domain-containing protein</fullName>
    </recommendedName>
</protein>
<dbReference type="Gene3D" id="3.90.550.10">
    <property type="entry name" value="Spore Coat Polysaccharide Biosynthesis Protein SpsA, Chain A"/>
    <property type="match status" value="1"/>
</dbReference>
<dbReference type="InterPro" id="IPR029044">
    <property type="entry name" value="Nucleotide-diphossugar_trans"/>
</dbReference>
<organism evidence="2 3">
    <name type="scientific">Klebsormidium nitens</name>
    <name type="common">Green alga</name>
    <name type="synonym">Ulothrix nitens</name>
    <dbReference type="NCBI Taxonomy" id="105231"/>
    <lineage>
        <taxon>Eukaryota</taxon>
        <taxon>Viridiplantae</taxon>
        <taxon>Streptophyta</taxon>
        <taxon>Klebsormidiophyceae</taxon>
        <taxon>Klebsormidiales</taxon>
        <taxon>Klebsormidiaceae</taxon>
        <taxon>Klebsormidium</taxon>
    </lineage>
</organism>
<dbReference type="Proteomes" id="UP000054558">
    <property type="component" value="Unassembled WGS sequence"/>
</dbReference>
<accession>A0A1Y1IPP4</accession>
<dbReference type="CDD" id="cd00761">
    <property type="entry name" value="Glyco_tranf_GTA_type"/>
    <property type="match status" value="1"/>
</dbReference>
<evidence type="ECO:0000313" key="3">
    <source>
        <dbReference type="Proteomes" id="UP000054558"/>
    </source>
</evidence>
<evidence type="ECO:0000313" key="2">
    <source>
        <dbReference type="EMBL" id="GAQ90716.1"/>
    </source>
</evidence>
<dbReference type="Pfam" id="PF00535">
    <property type="entry name" value="Glycos_transf_2"/>
    <property type="match status" value="1"/>
</dbReference>
<proteinExistence type="predicted"/>
<reference evidence="2 3" key="1">
    <citation type="journal article" date="2014" name="Nat. Commun.">
        <title>Klebsormidium flaccidum genome reveals primary factors for plant terrestrial adaptation.</title>
        <authorList>
            <person name="Hori K."/>
            <person name="Maruyama F."/>
            <person name="Fujisawa T."/>
            <person name="Togashi T."/>
            <person name="Yamamoto N."/>
            <person name="Seo M."/>
            <person name="Sato S."/>
            <person name="Yamada T."/>
            <person name="Mori H."/>
            <person name="Tajima N."/>
            <person name="Moriyama T."/>
            <person name="Ikeuchi M."/>
            <person name="Watanabe M."/>
            <person name="Wada H."/>
            <person name="Kobayashi K."/>
            <person name="Saito M."/>
            <person name="Masuda T."/>
            <person name="Sasaki-Sekimoto Y."/>
            <person name="Mashiguchi K."/>
            <person name="Awai K."/>
            <person name="Shimojima M."/>
            <person name="Masuda S."/>
            <person name="Iwai M."/>
            <person name="Nobusawa T."/>
            <person name="Narise T."/>
            <person name="Kondo S."/>
            <person name="Saito H."/>
            <person name="Sato R."/>
            <person name="Murakawa M."/>
            <person name="Ihara Y."/>
            <person name="Oshima-Yamada Y."/>
            <person name="Ohtaka K."/>
            <person name="Satoh M."/>
            <person name="Sonobe K."/>
            <person name="Ishii M."/>
            <person name="Ohtani R."/>
            <person name="Kanamori-Sato M."/>
            <person name="Honoki R."/>
            <person name="Miyazaki D."/>
            <person name="Mochizuki H."/>
            <person name="Umetsu J."/>
            <person name="Higashi K."/>
            <person name="Shibata D."/>
            <person name="Kamiya Y."/>
            <person name="Sato N."/>
            <person name="Nakamura Y."/>
            <person name="Tabata S."/>
            <person name="Ida S."/>
            <person name="Kurokawa K."/>
            <person name="Ohta H."/>
        </authorList>
    </citation>
    <scope>NUCLEOTIDE SEQUENCE [LARGE SCALE GENOMIC DNA]</scope>
    <source>
        <strain evidence="2 3">NIES-2285</strain>
    </source>
</reference>
<dbReference type="AlphaFoldDB" id="A0A1Y1IPP4"/>
<name>A0A1Y1IPP4_KLENI</name>
<dbReference type="EMBL" id="DF237626">
    <property type="protein sequence ID" value="GAQ90716.1"/>
    <property type="molecule type" value="Genomic_DNA"/>
</dbReference>